<evidence type="ECO:0000256" key="1">
    <source>
        <dbReference type="SAM" id="MobiDB-lite"/>
    </source>
</evidence>
<feature type="region of interest" description="Disordered" evidence="1">
    <location>
        <begin position="206"/>
        <end position="240"/>
    </location>
</feature>
<protein>
    <submittedName>
        <fullName evidence="2">Uncharacterized protein</fullName>
    </submittedName>
</protein>
<feature type="region of interest" description="Disordered" evidence="1">
    <location>
        <begin position="269"/>
        <end position="292"/>
    </location>
</feature>
<proteinExistence type="predicted"/>
<sequence length="375" mass="42644">MAAHIENVEWVQYNIGRRGGVFGSKEDSVAHRRLKRAWVREKVALLRLVSALEDLVDKERKWNASNARNFMGLEGNGAIAALEVWEQSEELMYEVPGYVYAEVEEGCEEKGSKQNRPVRGLKRSVSDSYIPPRARRIRRWSISEGTQRQAYRALGVMDERTENESTILSNETQIMPNENKEPANTKENCTQNLRAPINYYSFSINHKENDTAHPPPPPLPPPHPGHHRKYNSSGLPPLASPKRLRFSETVTISPERLNYIFADRTILSNTPTKQPHNKHTNRIHRTNPSFNRASPYYKPAGRTWASPAEHVKANTSFYSMSWEDAESIWAVEDRLKCIAGVFLLIWWLKAVAFYGLAPALGGDGSTRSVVRRNGI</sequence>
<dbReference type="AlphaFoldDB" id="A0A9P4JZX8"/>
<accession>A0A9P4JZX8</accession>
<organism evidence="2 3">
    <name type="scientific">Lojkania enalia</name>
    <dbReference type="NCBI Taxonomy" id="147567"/>
    <lineage>
        <taxon>Eukaryota</taxon>
        <taxon>Fungi</taxon>
        <taxon>Dikarya</taxon>
        <taxon>Ascomycota</taxon>
        <taxon>Pezizomycotina</taxon>
        <taxon>Dothideomycetes</taxon>
        <taxon>Pleosporomycetidae</taxon>
        <taxon>Pleosporales</taxon>
        <taxon>Pleosporales incertae sedis</taxon>
        <taxon>Lojkania</taxon>
    </lineage>
</organism>
<dbReference type="OrthoDB" id="3792227at2759"/>
<feature type="compositionally biased region" description="Basic residues" evidence="1">
    <location>
        <begin position="275"/>
        <end position="285"/>
    </location>
</feature>
<dbReference type="Proteomes" id="UP000800093">
    <property type="component" value="Unassembled WGS sequence"/>
</dbReference>
<gene>
    <name evidence="2" type="ORF">CC78DRAFT_591874</name>
</gene>
<keyword evidence="3" id="KW-1185">Reference proteome</keyword>
<comment type="caution">
    <text evidence="2">The sequence shown here is derived from an EMBL/GenBank/DDBJ whole genome shotgun (WGS) entry which is preliminary data.</text>
</comment>
<feature type="compositionally biased region" description="Pro residues" evidence="1">
    <location>
        <begin position="213"/>
        <end position="223"/>
    </location>
</feature>
<evidence type="ECO:0000313" key="3">
    <source>
        <dbReference type="Proteomes" id="UP000800093"/>
    </source>
</evidence>
<name>A0A9P4JZX8_9PLEO</name>
<reference evidence="3" key="1">
    <citation type="journal article" date="2020" name="Stud. Mycol.">
        <title>101 Dothideomycetes genomes: A test case for predicting lifestyles and emergence of pathogens.</title>
        <authorList>
            <person name="Haridas S."/>
            <person name="Albert R."/>
            <person name="Binder M."/>
            <person name="Bloem J."/>
            <person name="LaButti K."/>
            <person name="Salamov A."/>
            <person name="Andreopoulos B."/>
            <person name="Baker S."/>
            <person name="Barry K."/>
            <person name="Bills G."/>
            <person name="Bluhm B."/>
            <person name="Cannon C."/>
            <person name="Castanera R."/>
            <person name="Culley D."/>
            <person name="Daum C."/>
            <person name="Ezra D."/>
            <person name="Gonzalez J."/>
            <person name="Henrissat B."/>
            <person name="Kuo A."/>
            <person name="Liang C."/>
            <person name="Lipzen A."/>
            <person name="Lutzoni F."/>
            <person name="Magnuson J."/>
            <person name="Mondo S."/>
            <person name="Nolan M."/>
            <person name="Ohm R."/>
            <person name="Pangilinan J."/>
            <person name="Park H.-J."/>
            <person name="Ramirez L."/>
            <person name="Alfaro M."/>
            <person name="Sun H."/>
            <person name="Tritt A."/>
            <person name="Yoshinaga Y."/>
            <person name="Zwiers L.-H."/>
            <person name="Turgeon B."/>
            <person name="Goodwin S."/>
            <person name="Spatafora J."/>
            <person name="Crous P."/>
            <person name="Grigoriev I."/>
        </authorList>
    </citation>
    <scope>NUCLEOTIDE SEQUENCE [LARGE SCALE GENOMIC DNA]</scope>
    <source>
        <strain evidence="3">CBS 304.66</strain>
    </source>
</reference>
<dbReference type="EMBL" id="ML986706">
    <property type="protein sequence ID" value="KAF2259561.1"/>
    <property type="molecule type" value="Genomic_DNA"/>
</dbReference>
<evidence type="ECO:0000313" key="2">
    <source>
        <dbReference type="EMBL" id="KAF2259561.1"/>
    </source>
</evidence>